<proteinExistence type="predicted"/>
<comment type="subcellular location">
    <subcellularLocation>
        <location evidence="1">Host cell</location>
    </subcellularLocation>
</comment>
<keyword evidence="4" id="KW-0067">ATP-binding</keyword>
<reference evidence="7" key="1">
    <citation type="submission" date="2020-09" db="EMBL/GenBank/DDBJ databases">
        <title>Parvovirus dark matter in the feces of wild birds.</title>
        <authorList>
            <person name="Dai Z."/>
            <person name="Yang S."/>
            <person name="Zhang W."/>
        </authorList>
    </citation>
    <scope>NUCLEOTIDE SEQUENCE</scope>
    <source>
        <strain evidence="7">Brs136par03</strain>
    </source>
</reference>
<evidence type="ECO:0000256" key="3">
    <source>
        <dbReference type="ARBA" id="ARBA00022741"/>
    </source>
</evidence>
<dbReference type="Pfam" id="PF01057">
    <property type="entry name" value="Parvo_NS1"/>
    <property type="match status" value="1"/>
</dbReference>
<keyword evidence="3" id="KW-0547">Nucleotide-binding</keyword>
<evidence type="ECO:0000256" key="4">
    <source>
        <dbReference type="ARBA" id="ARBA00022840"/>
    </source>
</evidence>
<evidence type="ECO:0000256" key="5">
    <source>
        <dbReference type="SAM" id="MobiDB-lite"/>
    </source>
</evidence>
<accession>A0A8E7G210</accession>
<organism evidence="7">
    <name type="scientific">Lanius cristatus ambidensovirus</name>
    <dbReference type="NCBI Taxonomy" id="2794461"/>
    <lineage>
        <taxon>Viruses</taxon>
        <taxon>Monodnaviria</taxon>
        <taxon>Shotokuvirae</taxon>
        <taxon>Cossaviricota</taxon>
        <taxon>Quintoviricetes</taxon>
        <taxon>Piccovirales</taxon>
        <taxon>Parvoviridae</taxon>
        <taxon>Densovirinae</taxon>
        <taxon>Ambidensovirus</taxon>
    </lineage>
</organism>
<sequence length="314" mass="36091">MVEICGMARETLVRDGLAYGSTLGPGKKRSARHAKGGGGGGDENTEKIKQMIMKYPTTPMAAIVHTVPWLSDPDFEYVREDDKLLALVIDTLKSRVCHWNFYDFKIMYTKHSCVPLWNCMDVDTSNFYYPVEDGLQIINDLLAFQFGSPERIYEFLLTVWNVCERKIPKLNSIAIVSPPSAGKNYFFDMILAFYWNKGQLGNPNKNNTFAYQEAQNKRVLLWNEPNYESSETDMIKMILGGDNYTVRVKYKADCNVVRTPVIILSNKRVNFMNDPAFDDRCKVFNWMSAPMLKNYTLKPSPLTYIALMEFYNIC</sequence>
<dbReference type="PROSITE" id="PS51206">
    <property type="entry name" value="SF3_HELICASE_1"/>
    <property type="match status" value="1"/>
</dbReference>
<dbReference type="InterPro" id="IPR014015">
    <property type="entry name" value="Helicase_SF3_DNA-vir"/>
</dbReference>
<protein>
    <submittedName>
        <fullName evidence="7">Nonstructural protein</fullName>
    </submittedName>
</protein>
<dbReference type="GO" id="GO:0019079">
    <property type="term" value="P:viral genome replication"/>
    <property type="evidence" value="ECO:0007669"/>
    <property type="project" value="InterPro"/>
</dbReference>
<evidence type="ECO:0000259" key="6">
    <source>
        <dbReference type="PROSITE" id="PS51206"/>
    </source>
</evidence>
<dbReference type="GO" id="GO:0043657">
    <property type="term" value="C:host cell"/>
    <property type="evidence" value="ECO:0007669"/>
    <property type="project" value="UniProtKB-SubCell"/>
</dbReference>
<evidence type="ECO:0000313" key="7">
    <source>
        <dbReference type="EMBL" id="QVW56862.1"/>
    </source>
</evidence>
<dbReference type="GO" id="GO:0005524">
    <property type="term" value="F:ATP binding"/>
    <property type="evidence" value="ECO:0007669"/>
    <property type="project" value="UniProtKB-KW"/>
</dbReference>
<name>A0A8E7G210_9VIRU</name>
<feature type="domain" description="SF3 helicase" evidence="6">
    <location>
        <begin position="129"/>
        <end position="314"/>
    </location>
</feature>
<keyword evidence="2" id="KW-0235">DNA replication</keyword>
<dbReference type="GO" id="GO:0006260">
    <property type="term" value="P:DNA replication"/>
    <property type="evidence" value="ECO:0007669"/>
    <property type="project" value="UniProtKB-KW"/>
</dbReference>
<feature type="region of interest" description="Disordered" evidence="5">
    <location>
        <begin position="24"/>
        <end position="45"/>
    </location>
</feature>
<dbReference type="InterPro" id="IPR001257">
    <property type="entry name" value="Parvovirus_NS1_helicase"/>
</dbReference>
<evidence type="ECO:0000256" key="2">
    <source>
        <dbReference type="ARBA" id="ARBA00022705"/>
    </source>
</evidence>
<dbReference type="EMBL" id="MW046639">
    <property type="protein sequence ID" value="QVW56862.1"/>
    <property type="molecule type" value="Genomic_DNA"/>
</dbReference>
<feature type="compositionally biased region" description="Basic residues" evidence="5">
    <location>
        <begin position="26"/>
        <end position="35"/>
    </location>
</feature>
<evidence type="ECO:0000256" key="1">
    <source>
        <dbReference type="ARBA" id="ARBA00004340"/>
    </source>
</evidence>